<reference evidence="5 6" key="1">
    <citation type="submission" date="2023-12" db="EMBL/GenBank/DDBJ databases">
        <title>Stenotrophomonas guangdongensis sp. nov., isolated from wilted pepper plants (Capsicum annuum).</title>
        <authorList>
            <person name="Qiu M."/>
            <person name="Li Y."/>
            <person name="Liu Q."/>
            <person name="Zhang X."/>
            <person name="Huang Y."/>
            <person name="Guo R."/>
            <person name="Hu M."/>
            <person name="Zhou J."/>
            <person name="Zhou X."/>
        </authorList>
    </citation>
    <scope>NUCLEOTIDE SEQUENCE [LARGE SCALE GENOMIC DNA]</scope>
    <source>
        <strain evidence="5 6">MH1</strain>
    </source>
</reference>
<evidence type="ECO:0000256" key="1">
    <source>
        <dbReference type="ARBA" id="ARBA00022737"/>
    </source>
</evidence>
<feature type="signal peptide" evidence="4">
    <location>
        <begin position="1"/>
        <end position="22"/>
    </location>
</feature>
<dbReference type="PROSITE" id="PS50005">
    <property type="entry name" value="TPR"/>
    <property type="match status" value="1"/>
</dbReference>
<keyword evidence="2 3" id="KW-0802">TPR repeat</keyword>
<evidence type="ECO:0000313" key="5">
    <source>
        <dbReference type="EMBL" id="MEA5667214.1"/>
    </source>
</evidence>
<dbReference type="InterPro" id="IPR051012">
    <property type="entry name" value="CellSynth/LPSAsmb/PSIAsmb"/>
</dbReference>
<dbReference type="PANTHER" id="PTHR45586:SF1">
    <property type="entry name" value="LIPOPOLYSACCHARIDE ASSEMBLY PROTEIN B"/>
    <property type="match status" value="1"/>
</dbReference>
<dbReference type="PANTHER" id="PTHR45586">
    <property type="entry name" value="TPR REPEAT-CONTAINING PROTEIN PA4667"/>
    <property type="match status" value="1"/>
</dbReference>
<dbReference type="RefSeq" id="WP_323438317.1">
    <property type="nucleotide sequence ID" value="NZ_JAYFUH010000079.1"/>
</dbReference>
<protein>
    <submittedName>
        <fullName evidence="5">Tetratricopeptide repeat protein</fullName>
    </submittedName>
</protein>
<dbReference type="SUPFAM" id="SSF48452">
    <property type="entry name" value="TPR-like"/>
    <property type="match status" value="2"/>
</dbReference>
<organism evidence="5 6">
    <name type="scientific">Stenotrophomonas capsici</name>
    <dbReference type="NCBI Taxonomy" id="3110230"/>
    <lineage>
        <taxon>Bacteria</taxon>
        <taxon>Pseudomonadati</taxon>
        <taxon>Pseudomonadota</taxon>
        <taxon>Gammaproteobacteria</taxon>
        <taxon>Lysobacterales</taxon>
        <taxon>Lysobacteraceae</taxon>
        <taxon>Stenotrophomonas</taxon>
    </lineage>
</organism>
<evidence type="ECO:0000256" key="4">
    <source>
        <dbReference type="SAM" id="SignalP"/>
    </source>
</evidence>
<dbReference type="Pfam" id="PF13432">
    <property type="entry name" value="TPR_16"/>
    <property type="match status" value="3"/>
</dbReference>
<evidence type="ECO:0000313" key="6">
    <source>
        <dbReference type="Proteomes" id="UP001301653"/>
    </source>
</evidence>
<dbReference type="SMART" id="SM00028">
    <property type="entry name" value="TPR"/>
    <property type="match status" value="4"/>
</dbReference>
<sequence>MPVFHRICTVLLLSLPVFPLSAAPAKAAQARPAAEAAPPLTPVLAGEFSLQAGKLPDAARWYLQAAQEARGDVGLAERATRIAMLAGDDERATQALALWAQRDPGAIAVRATRASLAMRKGDVETARKELLVVLRSPEPNAWRNALLALATGGRDPAVPAQVLGMLIDANAIPEDLEAWQEFGRLALRMERPELAQRMVGEVVRRFPEEPRVVLLHATQLNQAGKKEEALALLKDIEPKAAADVELRNALAIAYDALGEPKAAEQVLAQGDQDLHSWGMRASLMAKQKDDAALLALYEDISAKASKPDPEQRLLLGKIAEYLKRYQEAVDWYHGVPGGDQRGEAQLRAVNALHLMGEKAQAFKEVHEVQGDASVDDDVRRDAYLLESDLQQRDGDSAAEVDVLTRGLSAYPDDSALLYARALAWERKDDVPRAEADLRKILVAEPESVAALNALGYTLADRTHRYQEALELIERARVAEPDNSAIIDSYGWVLYRLGRNEEALVQLRRAWSLTKDPEVAAHVGEVLWVTGQKEEARRFFDEARKLDPDNRALLRAIEKLGV</sequence>
<accession>A0ABU5V3A4</accession>
<feature type="repeat" description="TPR" evidence="3">
    <location>
        <begin position="516"/>
        <end position="549"/>
    </location>
</feature>
<proteinExistence type="predicted"/>
<dbReference type="Gene3D" id="1.25.40.10">
    <property type="entry name" value="Tetratricopeptide repeat domain"/>
    <property type="match status" value="2"/>
</dbReference>
<keyword evidence="6" id="KW-1185">Reference proteome</keyword>
<dbReference type="InterPro" id="IPR011990">
    <property type="entry name" value="TPR-like_helical_dom_sf"/>
</dbReference>
<keyword evidence="4" id="KW-0732">Signal</keyword>
<evidence type="ECO:0000256" key="3">
    <source>
        <dbReference type="PROSITE-ProRule" id="PRU00339"/>
    </source>
</evidence>
<keyword evidence="1" id="KW-0677">Repeat</keyword>
<gene>
    <name evidence="5" type="ORF">VA603_06660</name>
</gene>
<feature type="chain" id="PRO_5045844382" evidence="4">
    <location>
        <begin position="23"/>
        <end position="561"/>
    </location>
</feature>
<comment type="caution">
    <text evidence="5">The sequence shown here is derived from an EMBL/GenBank/DDBJ whole genome shotgun (WGS) entry which is preliminary data.</text>
</comment>
<dbReference type="Proteomes" id="UP001301653">
    <property type="component" value="Unassembled WGS sequence"/>
</dbReference>
<dbReference type="EMBL" id="JAYFUH010000079">
    <property type="protein sequence ID" value="MEA5667214.1"/>
    <property type="molecule type" value="Genomic_DNA"/>
</dbReference>
<evidence type="ECO:0000256" key="2">
    <source>
        <dbReference type="ARBA" id="ARBA00022803"/>
    </source>
</evidence>
<name>A0ABU5V3A4_9GAMM</name>
<dbReference type="InterPro" id="IPR019734">
    <property type="entry name" value="TPR_rpt"/>
</dbReference>